<feature type="domain" description="EamA" evidence="9">
    <location>
        <begin position="142"/>
        <end position="272"/>
    </location>
</feature>
<keyword evidence="5 8" id="KW-0812">Transmembrane</keyword>
<protein>
    <submittedName>
        <fullName evidence="10">EamA family transporter RarD</fullName>
    </submittedName>
</protein>
<evidence type="ECO:0000313" key="11">
    <source>
        <dbReference type="Proteomes" id="UP000463883"/>
    </source>
</evidence>
<keyword evidence="7 8" id="KW-0472">Membrane</keyword>
<feature type="transmembrane region" description="Helical" evidence="8">
    <location>
        <begin position="233"/>
        <end position="250"/>
    </location>
</feature>
<keyword evidence="3" id="KW-0813">Transport</keyword>
<reference evidence="10 11" key="1">
    <citation type="submission" date="2020-01" db="EMBL/GenBank/DDBJ databases">
        <title>Genomic analysis of Aminipila sp. CBA3637.</title>
        <authorList>
            <person name="Kim Y.B."/>
            <person name="Roh S.W."/>
        </authorList>
    </citation>
    <scope>NUCLEOTIDE SEQUENCE [LARGE SCALE GENOMIC DNA]</scope>
    <source>
        <strain evidence="10 11">CBA3637</strain>
    </source>
</reference>
<feature type="transmembrane region" description="Helical" evidence="8">
    <location>
        <begin position="28"/>
        <end position="48"/>
    </location>
</feature>
<organism evidence="10 11">
    <name type="scientific">Aminipila terrae</name>
    <dbReference type="NCBI Taxonomy" id="2697030"/>
    <lineage>
        <taxon>Bacteria</taxon>
        <taxon>Bacillati</taxon>
        <taxon>Bacillota</taxon>
        <taxon>Clostridia</taxon>
        <taxon>Peptostreptococcales</taxon>
        <taxon>Anaerovoracaceae</taxon>
        <taxon>Aminipila</taxon>
    </lineage>
</organism>
<dbReference type="NCBIfam" id="TIGR00688">
    <property type="entry name" value="rarD"/>
    <property type="match status" value="1"/>
</dbReference>
<comment type="similarity">
    <text evidence="2">Belongs to the EamA transporter family.</text>
</comment>
<proteinExistence type="inferred from homology"/>
<evidence type="ECO:0000256" key="1">
    <source>
        <dbReference type="ARBA" id="ARBA00004651"/>
    </source>
</evidence>
<keyword evidence="4" id="KW-1003">Cell membrane</keyword>
<dbReference type="PANTHER" id="PTHR22911:SF137">
    <property type="entry name" value="SOLUTE CARRIER FAMILY 35 MEMBER G2-RELATED"/>
    <property type="match status" value="1"/>
</dbReference>
<dbReference type="InterPro" id="IPR000620">
    <property type="entry name" value="EamA_dom"/>
</dbReference>
<evidence type="ECO:0000256" key="6">
    <source>
        <dbReference type="ARBA" id="ARBA00022989"/>
    </source>
</evidence>
<accession>A0A6P1MF18</accession>
<evidence type="ECO:0000256" key="7">
    <source>
        <dbReference type="ARBA" id="ARBA00023136"/>
    </source>
</evidence>
<keyword evidence="11" id="KW-1185">Reference proteome</keyword>
<feature type="domain" description="EamA" evidence="9">
    <location>
        <begin position="17"/>
        <end position="133"/>
    </location>
</feature>
<evidence type="ECO:0000256" key="8">
    <source>
        <dbReference type="SAM" id="Phobius"/>
    </source>
</evidence>
<dbReference type="Pfam" id="PF00892">
    <property type="entry name" value="EamA"/>
    <property type="match status" value="2"/>
</dbReference>
<feature type="transmembrane region" description="Helical" evidence="8">
    <location>
        <begin position="256"/>
        <end position="274"/>
    </location>
</feature>
<feature type="transmembrane region" description="Helical" evidence="8">
    <location>
        <begin position="168"/>
        <end position="188"/>
    </location>
</feature>
<sequence>MRPGLFRTLGVLPIYWQALRPIDSMVIIYYRIFLVGITTFIAAYKLYGKEKLFAPMKQKTMLPTFILAGILITANWSIYIWAVNANYVIQTCIGYYIEPLMVCIFGVVLFKEKLNKYKMAALALAMAGVLVILIHFRQIPVIALSLALTFATYAAIKKKVQMEALITLFYETVFLTPFAIAMILYYEISGKGALSVAEPYQIGLLVLVGVLTATPLALFAMAANRISMVSLGITEYISPSIALVIGIFLFKEPFDHVQFLAFIIIWIGLAYFTYGEIKESKNERKS</sequence>
<evidence type="ECO:0000313" key="10">
    <source>
        <dbReference type="EMBL" id="QHI71184.1"/>
    </source>
</evidence>
<gene>
    <name evidence="10" type="primary">rarD</name>
    <name evidence="10" type="ORF">Ami3637_01165</name>
</gene>
<feature type="transmembrane region" description="Helical" evidence="8">
    <location>
        <begin position="60"/>
        <end position="81"/>
    </location>
</feature>
<dbReference type="EMBL" id="CP047591">
    <property type="protein sequence ID" value="QHI71184.1"/>
    <property type="molecule type" value="Genomic_DNA"/>
</dbReference>
<comment type="subcellular location">
    <subcellularLocation>
        <location evidence="1">Cell membrane</location>
        <topology evidence="1">Multi-pass membrane protein</topology>
    </subcellularLocation>
</comment>
<dbReference type="KEGG" id="amic:Ami3637_01165"/>
<dbReference type="InterPro" id="IPR037185">
    <property type="entry name" value="EmrE-like"/>
</dbReference>
<dbReference type="SUPFAM" id="SSF103481">
    <property type="entry name" value="Multidrug resistance efflux transporter EmrE"/>
    <property type="match status" value="2"/>
</dbReference>
<feature type="transmembrane region" description="Helical" evidence="8">
    <location>
        <begin position="139"/>
        <end position="156"/>
    </location>
</feature>
<feature type="transmembrane region" description="Helical" evidence="8">
    <location>
        <begin position="87"/>
        <end position="110"/>
    </location>
</feature>
<feature type="transmembrane region" description="Helical" evidence="8">
    <location>
        <begin position="200"/>
        <end position="221"/>
    </location>
</feature>
<evidence type="ECO:0000256" key="4">
    <source>
        <dbReference type="ARBA" id="ARBA00022475"/>
    </source>
</evidence>
<evidence type="ECO:0000256" key="2">
    <source>
        <dbReference type="ARBA" id="ARBA00007362"/>
    </source>
</evidence>
<feature type="transmembrane region" description="Helical" evidence="8">
    <location>
        <begin position="117"/>
        <end position="133"/>
    </location>
</feature>
<dbReference type="RefSeq" id="WP_162360960.1">
    <property type="nucleotide sequence ID" value="NZ_CP047591.1"/>
</dbReference>
<dbReference type="AlphaFoldDB" id="A0A6P1MF18"/>
<name>A0A6P1MF18_9FIRM</name>
<evidence type="ECO:0000256" key="3">
    <source>
        <dbReference type="ARBA" id="ARBA00022448"/>
    </source>
</evidence>
<dbReference type="PANTHER" id="PTHR22911">
    <property type="entry name" value="ACYL-MALONYL CONDENSING ENZYME-RELATED"/>
    <property type="match status" value="1"/>
</dbReference>
<dbReference type="GO" id="GO:0005886">
    <property type="term" value="C:plasma membrane"/>
    <property type="evidence" value="ECO:0007669"/>
    <property type="project" value="UniProtKB-SubCell"/>
</dbReference>
<dbReference type="InterPro" id="IPR004626">
    <property type="entry name" value="RarD"/>
</dbReference>
<keyword evidence="6 8" id="KW-1133">Transmembrane helix</keyword>
<evidence type="ECO:0000256" key="5">
    <source>
        <dbReference type="ARBA" id="ARBA00022692"/>
    </source>
</evidence>
<dbReference type="Proteomes" id="UP000463883">
    <property type="component" value="Chromosome"/>
</dbReference>
<evidence type="ECO:0000259" key="9">
    <source>
        <dbReference type="Pfam" id="PF00892"/>
    </source>
</evidence>